<gene>
    <name evidence="1" type="ORF">GCM10023209_18270</name>
</gene>
<accession>A0ABP9L914</accession>
<comment type="caution">
    <text evidence="1">The sequence shown here is derived from an EMBL/GenBank/DDBJ whole genome shotgun (WGS) entry which is preliminary data.</text>
</comment>
<name>A0ABP9L914_9RHOB</name>
<dbReference type="RefSeq" id="WP_259550365.1">
    <property type="nucleotide sequence ID" value="NZ_BAABHW010000002.1"/>
</dbReference>
<proteinExistence type="predicted"/>
<dbReference type="Proteomes" id="UP001499910">
    <property type="component" value="Unassembled WGS sequence"/>
</dbReference>
<evidence type="ECO:0000313" key="2">
    <source>
        <dbReference type="Proteomes" id="UP001499910"/>
    </source>
</evidence>
<keyword evidence="2" id="KW-1185">Reference proteome</keyword>
<protein>
    <submittedName>
        <fullName evidence="1">Uncharacterized protein</fullName>
    </submittedName>
</protein>
<sequence length="229" mass="24426">MRDDRKRTLAAIWRTAHGLGALALVALAVAIFMALPVRAQGTTVGSLEPCLDTHFDPARYVADLQAMGWQPVPEATRGPALDRLSDAFLALLVVEFDPAAAETAGLRQAQRADWAARTDGRNLLQREGQTLFIGGDLAPDGRQRVLCWMATGPDDALMSELWAIWTETGHTDQAGAVTRAAIPETPTPTPGATFAFYAVSTPQDAMTPSLAASQGLLTQLIIPPQATPD</sequence>
<evidence type="ECO:0000313" key="1">
    <source>
        <dbReference type="EMBL" id="GAA5072979.1"/>
    </source>
</evidence>
<reference evidence="2" key="1">
    <citation type="journal article" date="2019" name="Int. J. Syst. Evol. Microbiol.">
        <title>The Global Catalogue of Microorganisms (GCM) 10K type strain sequencing project: providing services to taxonomists for standard genome sequencing and annotation.</title>
        <authorList>
            <consortium name="The Broad Institute Genomics Platform"/>
            <consortium name="The Broad Institute Genome Sequencing Center for Infectious Disease"/>
            <person name="Wu L."/>
            <person name="Ma J."/>
        </authorList>
    </citation>
    <scope>NUCLEOTIDE SEQUENCE [LARGE SCALE GENOMIC DNA]</scope>
    <source>
        <strain evidence="2">JCM 18015</strain>
    </source>
</reference>
<organism evidence="1 2">
    <name type="scientific">[Roseibacterium] beibuensis</name>
    <dbReference type="NCBI Taxonomy" id="1193142"/>
    <lineage>
        <taxon>Bacteria</taxon>
        <taxon>Pseudomonadati</taxon>
        <taxon>Pseudomonadota</taxon>
        <taxon>Alphaproteobacteria</taxon>
        <taxon>Rhodobacterales</taxon>
        <taxon>Roseobacteraceae</taxon>
        <taxon>Roseicyclus</taxon>
    </lineage>
</organism>
<dbReference type="EMBL" id="BAABHW010000002">
    <property type="protein sequence ID" value="GAA5072979.1"/>
    <property type="molecule type" value="Genomic_DNA"/>
</dbReference>